<sequence length="941" mass="103797">MLLLFILSWLSIIQAWSTSEHDTNMYRSCPRLVHKIFTKYAPRGNFSVNIYAKQLEAHTIKACTLLCCITDGCNVAFMHKQSCYLVTCLKDEYCYPNYLYDVPDETAMVLVNPVTTDTWSDALDSFANYESTYNDHLVADETEIQEEKFKICTDDSDCGVNKECKQFAGFDGSSCVCRQGYMYNSTSDACTALASSTQEISALPQVNNLKPGHLSSVGNLGYLEGQSESKEIKNKPIKHITVSATSKQIELPQNSATLSAFTVPIEEEGGHPYKYKWTKVSGGSSGIMTDQNESTLKLSNLVAGLYTFKVAVSGDGAYGETFANLTVLPPKRLNQPPVAMIVPSHSTIKLPNTVAVLDGSSSKDDAKIKNYHWELQQGPLQYEPHLSDSPTLQINDLRFPGNYTFKLTVEDSDGATNSTTANITVEKIPDWPPQANPGQNVILYLPHNNITLNGSLSTDDHGIISWEWTKSPSAVKAVDMQNTRTPYLKLSNLEEGIYTFVLKVMDASNQTSEGEVHVFVKTPTNKPPVARAGSNLTISLPQTWTTLDGSKSTDDVGIVSWKWESISGPSTVNFQQNNASLVNVTGLTKGDYHLRLTVFDNNGNAASDDVFITVTQNKNAPPKANGGGDQTVILPINFVVLNGSASSDDLGIVKWEWFREPSSLALGTIILNSDKSPIVMLTGLVVGRYVFRLKVTDDHGVSSEDTVSIIVKPDPFLLSLVELRINVAATMLTSSQADCVVSRLGILLGKDIVTRGWQAESPSYHVLLTFYASNQSATEVVSILRHKLYQDPGLLQLPVVSVNTAVCQNNCSGHGLCEQETRLCLCEAFWMNDLFRRYLGDGESNCDWSILYVVVALFVLIVILVAVVWGIVCLCQRSCTKQYKKRRSYSLIQNNNHSEERLVLPVTESDSDSDVLFEARKSNGLSKPGRKSFKMDRRINT</sequence>
<keyword evidence="6 8" id="KW-0472">Membrane</keyword>
<keyword evidence="3 8" id="KW-0812">Transmembrane</keyword>
<feature type="domain" description="PKD/Chitinase" evidence="10">
    <location>
        <begin position="529"/>
        <end position="617"/>
    </location>
</feature>
<keyword evidence="2" id="KW-1003">Cell membrane</keyword>
<dbReference type="InterPro" id="IPR035986">
    <property type="entry name" value="PKD_dom_sf"/>
</dbReference>
<evidence type="ECO:0000256" key="9">
    <source>
        <dbReference type="SAM" id="SignalP"/>
    </source>
</evidence>
<keyword evidence="7" id="KW-0325">Glycoprotein</keyword>
<dbReference type="GO" id="GO:0001764">
    <property type="term" value="P:neuron migration"/>
    <property type="evidence" value="ECO:0007669"/>
    <property type="project" value="TreeGrafter"/>
</dbReference>
<dbReference type="FunFam" id="2.60.40.10:FF:001655">
    <property type="entry name" value="Blast:Dyslexia-associated protein KIAA0319"/>
    <property type="match status" value="1"/>
</dbReference>
<evidence type="ECO:0000256" key="7">
    <source>
        <dbReference type="ARBA" id="ARBA00023180"/>
    </source>
</evidence>
<feature type="signal peptide" evidence="9">
    <location>
        <begin position="1"/>
        <end position="15"/>
    </location>
</feature>
<dbReference type="PANTHER" id="PTHR46182:SF2">
    <property type="entry name" value="FI19480P1"/>
    <property type="match status" value="1"/>
</dbReference>
<dbReference type="InterPro" id="IPR013980">
    <property type="entry name" value="MANSC_dom"/>
</dbReference>
<accession>A0A9P0C915</accession>
<dbReference type="EMBL" id="OU963863">
    <property type="protein sequence ID" value="CAH0767766.1"/>
    <property type="molecule type" value="Genomic_DNA"/>
</dbReference>
<evidence type="ECO:0000256" key="4">
    <source>
        <dbReference type="ARBA" id="ARBA00022737"/>
    </source>
</evidence>
<dbReference type="PANTHER" id="PTHR46182">
    <property type="entry name" value="FI19480P1"/>
    <property type="match status" value="1"/>
</dbReference>
<evidence type="ECO:0000256" key="6">
    <source>
        <dbReference type="ARBA" id="ARBA00023136"/>
    </source>
</evidence>
<dbReference type="Pfam" id="PF23597">
    <property type="entry name" value="KIAA0319_N"/>
    <property type="match status" value="1"/>
</dbReference>
<protein>
    <recommendedName>
        <fullName evidence="10">PKD/Chitinase domain-containing protein</fullName>
    </recommendedName>
</protein>
<proteinExistence type="predicted"/>
<dbReference type="SUPFAM" id="SSF49299">
    <property type="entry name" value="PKD domain"/>
    <property type="match status" value="4"/>
</dbReference>
<dbReference type="GO" id="GO:0005886">
    <property type="term" value="C:plasma membrane"/>
    <property type="evidence" value="ECO:0007669"/>
    <property type="project" value="UniProtKB-SubCell"/>
</dbReference>
<gene>
    <name evidence="11" type="ORF">BEMITA_LOCUS4998</name>
</gene>
<dbReference type="OrthoDB" id="536372at2759"/>
<organism evidence="11 12">
    <name type="scientific">Bemisia tabaci</name>
    <name type="common">Sweetpotato whitefly</name>
    <name type="synonym">Aleurodes tabaci</name>
    <dbReference type="NCBI Taxonomy" id="7038"/>
    <lineage>
        <taxon>Eukaryota</taxon>
        <taxon>Metazoa</taxon>
        <taxon>Ecdysozoa</taxon>
        <taxon>Arthropoda</taxon>
        <taxon>Hexapoda</taxon>
        <taxon>Insecta</taxon>
        <taxon>Pterygota</taxon>
        <taxon>Neoptera</taxon>
        <taxon>Paraneoptera</taxon>
        <taxon>Hemiptera</taxon>
        <taxon>Sternorrhyncha</taxon>
        <taxon>Aleyrodoidea</taxon>
        <taxon>Aleyrodidae</taxon>
        <taxon>Aleyrodinae</taxon>
        <taxon>Bemisia</taxon>
    </lineage>
</organism>
<dbReference type="FunFam" id="2.60.40.10:FF:000061">
    <property type="entry name" value="Dyslexia-associated protein KIAA0319 homolog"/>
    <property type="match status" value="2"/>
</dbReference>
<evidence type="ECO:0000313" key="12">
    <source>
        <dbReference type="Proteomes" id="UP001152759"/>
    </source>
</evidence>
<name>A0A9P0C915_BEMTA</name>
<evidence type="ECO:0000313" key="11">
    <source>
        <dbReference type="EMBL" id="CAH0767766.1"/>
    </source>
</evidence>
<keyword evidence="5 8" id="KW-1133">Transmembrane helix</keyword>
<dbReference type="Gene3D" id="2.60.40.10">
    <property type="entry name" value="Immunoglobulins"/>
    <property type="match status" value="5"/>
</dbReference>
<reference evidence="11" key="1">
    <citation type="submission" date="2021-12" db="EMBL/GenBank/DDBJ databases">
        <authorList>
            <person name="King R."/>
        </authorList>
    </citation>
    <scope>NUCLEOTIDE SEQUENCE</scope>
</reference>
<dbReference type="InterPro" id="IPR029865">
    <property type="entry name" value="KIAA0319-like"/>
</dbReference>
<evidence type="ECO:0000256" key="3">
    <source>
        <dbReference type="ARBA" id="ARBA00022692"/>
    </source>
</evidence>
<evidence type="ECO:0000256" key="2">
    <source>
        <dbReference type="ARBA" id="ARBA00022475"/>
    </source>
</evidence>
<dbReference type="CDD" id="cd00146">
    <property type="entry name" value="PKD"/>
    <property type="match status" value="3"/>
</dbReference>
<dbReference type="Proteomes" id="UP001152759">
    <property type="component" value="Chromosome 2"/>
</dbReference>
<evidence type="ECO:0000259" key="10">
    <source>
        <dbReference type="SMART" id="SM00089"/>
    </source>
</evidence>
<feature type="domain" description="PKD/Chitinase" evidence="10">
    <location>
        <begin position="627"/>
        <end position="714"/>
    </location>
</feature>
<feature type="transmembrane region" description="Helical" evidence="8">
    <location>
        <begin position="850"/>
        <end position="875"/>
    </location>
</feature>
<evidence type="ECO:0000256" key="5">
    <source>
        <dbReference type="ARBA" id="ARBA00022989"/>
    </source>
</evidence>
<dbReference type="SMART" id="SM00089">
    <property type="entry name" value="PKD"/>
    <property type="match status" value="5"/>
</dbReference>
<keyword evidence="12" id="KW-1185">Reference proteome</keyword>
<dbReference type="Pfam" id="PF22352">
    <property type="entry name" value="K319L-like_PKD"/>
    <property type="match status" value="5"/>
</dbReference>
<feature type="domain" description="PKD/Chitinase" evidence="10">
    <location>
        <begin position="241"/>
        <end position="330"/>
    </location>
</feature>
<dbReference type="InterPro" id="IPR013783">
    <property type="entry name" value="Ig-like_fold"/>
</dbReference>
<dbReference type="InterPro" id="IPR022409">
    <property type="entry name" value="PKD/Chitinase_dom"/>
</dbReference>
<dbReference type="KEGG" id="btab:109039704"/>
<keyword evidence="9" id="KW-0732">Signal</keyword>
<feature type="chain" id="PRO_5040212794" description="PKD/Chitinase domain-containing protein" evidence="9">
    <location>
        <begin position="16"/>
        <end position="941"/>
    </location>
</feature>
<evidence type="ECO:0000256" key="8">
    <source>
        <dbReference type="SAM" id="Phobius"/>
    </source>
</evidence>
<evidence type="ECO:0000256" key="1">
    <source>
        <dbReference type="ARBA" id="ARBA00004236"/>
    </source>
</evidence>
<dbReference type="FunFam" id="2.60.40.10:FF:000257">
    <property type="entry name" value="Dyslexia-associated protein KIAA0319-like"/>
    <property type="match status" value="1"/>
</dbReference>
<dbReference type="AlphaFoldDB" id="A0A9P0C915"/>
<feature type="domain" description="PKD/Chitinase" evidence="10">
    <location>
        <begin position="438"/>
        <end position="523"/>
    </location>
</feature>
<comment type="subcellular location">
    <subcellularLocation>
        <location evidence="1">Cell membrane</location>
    </subcellularLocation>
</comment>
<keyword evidence="4" id="KW-0677">Repeat</keyword>
<feature type="domain" description="PKD/Chitinase" evidence="10">
    <location>
        <begin position="338"/>
        <end position="428"/>
    </location>
</feature>
<dbReference type="GO" id="GO:0031410">
    <property type="term" value="C:cytoplasmic vesicle"/>
    <property type="evidence" value="ECO:0007669"/>
    <property type="project" value="TreeGrafter"/>
</dbReference>